<protein>
    <submittedName>
        <fullName evidence="1">Uncharacterized protein</fullName>
    </submittedName>
</protein>
<accession>A0A126V081</accession>
<name>A0A126V081_9RHOB</name>
<reference evidence="1 2" key="1">
    <citation type="submission" date="2016-02" db="EMBL/GenBank/DDBJ databases">
        <title>Complete genome sequence of Halocynthiibacter arcticus PAMC 20958t from arctic marine sediment.</title>
        <authorList>
            <person name="Lee Y.M."/>
            <person name="Baek K."/>
            <person name="Lee H.K."/>
            <person name="Shin S.C."/>
        </authorList>
    </citation>
    <scope>NUCLEOTIDE SEQUENCE [LARGE SCALE GENOMIC DNA]</scope>
    <source>
        <strain evidence="1">PAMC 20958</strain>
    </source>
</reference>
<dbReference type="Proteomes" id="UP000070371">
    <property type="component" value="Chromosome"/>
</dbReference>
<proteinExistence type="predicted"/>
<evidence type="ECO:0000313" key="2">
    <source>
        <dbReference type="Proteomes" id="UP000070371"/>
    </source>
</evidence>
<dbReference type="EMBL" id="CP014327">
    <property type="protein sequence ID" value="AML51694.1"/>
    <property type="molecule type" value="Genomic_DNA"/>
</dbReference>
<sequence length="61" mass="7523">MAVFVFFCFRFFKGGAFFCFFKGREVNFFLFLKRRKVTAFLDSWFWSFYSDFFAFPLLLSF</sequence>
<organism evidence="1 2">
    <name type="scientific">Falsihalocynthiibacter arcticus</name>
    <dbReference type="NCBI Taxonomy" id="1579316"/>
    <lineage>
        <taxon>Bacteria</taxon>
        <taxon>Pseudomonadati</taxon>
        <taxon>Pseudomonadota</taxon>
        <taxon>Alphaproteobacteria</taxon>
        <taxon>Rhodobacterales</taxon>
        <taxon>Roseobacteraceae</taxon>
        <taxon>Falsihalocynthiibacter</taxon>
    </lineage>
</organism>
<gene>
    <name evidence="1" type="ORF">RC74_10850</name>
</gene>
<keyword evidence="2" id="KW-1185">Reference proteome</keyword>
<dbReference type="KEGG" id="hat:RC74_10850"/>
<evidence type="ECO:0000313" key="1">
    <source>
        <dbReference type="EMBL" id="AML51694.1"/>
    </source>
</evidence>
<dbReference type="AlphaFoldDB" id="A0A126V081"/>